<organism evidence="1 2">
    <name type="scientific">Galliscardovia ingluviei</name>
    <dbReference type="NCBI Taxonomy" id="1769422"/>
    <lineage>
        <taxon>Bacteria</taxon>
        <taxon>Bacillati</taxon>
        <taxon>Actinomycetota</taxon>
        <taxon>Actinomycetes</taxon>
        <taxon>Bifidobacteriales</taxon>
        <taxon>Bifidobacteriaceae</taxon>
        <taxon>Galliscardovia</taxon>
    </lineage>
</organism>
<comment type="caution">
    <text evidence="1">The sequence shown here is derived from an EMBL/GenBank/DDBJ whole genome shotgun (WGS) entry which is preliminary data.</text>
</comment>
<gene>
    <name evidence="1" type="ORF">GCM10007377_08070</name>
</gene>
<dbReference type="Proteomes" id="UP000619536">
    <property type="component" value="Unassembled WGS sequence"/>
</dbReference>
<dbReference type="RefSeq" id="WP_188354920.1">
    <property type="nucleotide sequence ID" value="NZ_BMDH01000001.1"/>
</dbReference>
<reference evidence="1" key="1">
    <citation type="journal article" date="2014" name="Int. J. Syst. Evol. Microbiol.">
        <title>Complete genome sequence of Corynebacterium casei LMG S-19264T (=DSM 44701T), isolated from a smear-ripened cheese.</title>
        <authorList>
            <consortium name="US DOE Joint Genome Institute (JGI-PGF)"/>
            <person name="Walter F."/>
            <person name="Albersmeier A."/>
            <person name="Kalinowski J."/>
            <person name="Ruckert C."/>
        </authorList>
    </citation>
    <scope>NUCLEOTIDE SEQUENCE</scope>
    <source>
        <strain evidence="1">CCM 8606</strain>
    </source>
</reference>
<reference evidence="1" key="2">
    <citation type="submission" date="2020-09" db="EMBL/GenBank/DDBJ databases">
        <authorList>
            <person name="Sun Q."/>
            <person name="Sedlacek I."/>
        </authorList>
    </citation>
    <scope>NUCLEOTIDE SEQUENCE</scope>
    <source>
        <strain evidence="1">CCM 8606</strain>
    </source>
</reference>
<accession>A0A8J3AJA2</accession>
<evidence type="ECO:0000313" key="2">
    <source>
        <dbReference type="Proteomes" id="UP000619536"/>
    </source>
</evidence>
<name>A0A8J3AJA2_9BIFI</name>
<evidence type="ECO:0000313" key="1">
    <source>
        <dbReference type="EMBL" id="GGI13860.1"/>
    </source>
</evidence>
<dbReference type="AlphaFoldDB" id="A0A8J3AJA2"/>
<sequence length="246" mass="28587">MIPEALQRSDASMVEQHNKIINAAARSILAPEGLFRIGASRTWIDDNGYFVILVEYQPFTISKGSTLNVAVSFLWESSEGLNTTFAFNYGSRVGKVGYVPYTGDDADFSAKMEWFAQIALQKVREYRRFRDLDYAKAQLEAQLETLVAQSGYWNHYDLAMLCFLKRDYQEGLHYFNLFLRKLSECNHRHTPAIDWEVDLYNHCIQVLLPQLESENTAYKMVRDMITRRRTYFSERPSTKKLGIVFD</sequence>
<proteinExistence type="predicted"/>
<keyword evidence="2" id="KW-1185">Reference proteome</keyword>
<dbReference type="EMBL" id="BMDH01000001">
    <property type="protein sequence ID" value="GGI13860.1"/>
    <property type="molecule type" value="Genomic_DNA"/>
</dbReference>
<protein>
    <submittedName>
        <fullName evidence="1">Uncharacterized protein</fullName>
    </submittedName>
</protein>